<comment type="caution">
    <text evidence="2">The sequence shown here is derived from an EMBL/GenBank/DDBJ whole genome shotgun (WGS) entry which is preliminary data.</text>
</comment>
<keyword evidence="1" id="KW-0732">Signal</keyword>
<organism evidence="2 3">
    <name type="scientific">Mesonia maritima</name>
    <dbReference type="NCBI Taxonomy" id="1793873"/>
    <lineage>
        <taxon>Bacteria</taxon>
        <taxon>Pseudomonadati</taxon>
        <taxon>Bacteroidota</taxon>
        <taxon>Flavobacteriia</taxon>
        <taxon>Flavobacteriales</taxon>
        <taxon>Flavobacteriaceae</taxon>
        <taxon>Mesonia</taxon>
    </lineage>
</organism>
<name>A0ABU1KB00_9FLAO</name>
<sequence length="387" mass="44948">MKIFLISFTFILINSIQLSAQINTKLAPGIDENNEEFMEIFELWKSYLADDPDKIYDSPYWNASEKNHYKSYDLLKTQGFLTPSLYGLNTENVVLYFKKEKDYYIINSMFYWLTNNQMTPLAITKVVAKKDTLGTFKLYNWLPIYTESWISKKVGIITYKYPKSYKLNITEARQANNFVNKLSEIFDLNVDEISYYLFKDCDTLFNSTGFEFIISLGAIPNKCAFFDKINNIVYTIEDSGANHKHELIHLINSKFPEAHYLLLSGLSVYTKSQNSSLGKPFLYHIKKINERIKKNSNLNLTDFNSIKSNDSVTEPIYFIGAIMCDLILQQGGIELLKEALKAGNKDEQLFQFFETCLNLSEKELNDALKKRFSEISEANKMDFLIEY</sequence>
<evidence type="ECO:0000256" key="1">
    <source>
        <dbReference type="SAM" id="SignalP"/>
    </source>
</evidence>
<gene>
    <name evidence="2" type="ORF">GGR31_002322</name>
</gene>
<evidence type="ECO:0000313" key="3">
    <source>
        <dbReference type="Proteomes" id="UP001257659"/>
    </source>
</evidence>
<feature type="signal peptide" evidence="1">
    <location>
        <begin position="1"/>
        <end position="20"/>
    </location>
</feature>
<feature type="chain" id="PRO_5046314320" evidence="1">
    <location>
        <begin position="21"/>
        <end position="387"/>
    </location>
</feature>
<keyword evidence="3" id="KW-1185">Reference proteome</keyword>
<dbReference type="Proteomes" id="UP001257659">
    <property type="component" value="Unassembled WGS sequence"/>
</dbReference>
<dbReference type="EMBL" id="JAVDQA010000007">
    <property type="protein sequence ID" value="MDR6301652.1"/>
    <property type="molecule type" value="Genomic_DNA"/>
</dbReference>
<proteinExistence type="predicted"/>
<evidence type="ECO:0000313" key="2">
    <source>
        <dbReference type="EMBL" id="MDR6301652.1"/>
    </source>
</evidence>
<reference evidence="2 3" key="1">
    <citation type="submission" date="2023-07" db="EMBL/GenBank/DDBJ databases">
        <title>Genomic Encyclopedia of Type Strains, Phase IV (KMG-IV): sequencing the most valuable type-strain genomes for metagenomic binning, comparative biology and taxonomic classification.</title>
        <authorList>
            <person name="Goeker M."/>
        </authorList>
    </citation>
    <scope>NUCLEOTIDE SEQUENCE [LARGE SCALE GENOMIC DNA]</scope>
    <source>
        <strain evidence="2 3">DSM 102814</strain>
    </source>
</reference>
<dbReference type="RefSeq" id="WP_309729259.1">
    <property type="nucleotide sequence ID" value="NZ_JAVDQA010000007.1"/>
</dbReference>
<accession>A0ABU1KB00</accession>
<protein>
    <submittedName>
        <fullName evidence="2">Uncharacterized protein</fullName>
    </submittedName>
</protein>